<evidence type="ECO:0000256" key="3">
    <source>
        <dbReference type="ARBA" id="ARBA00022737"/>
    </source>
</evidence>
<gene>
    <name evidence="13" type="ORF">EPUS_00352</name>
</gene>
<dbReference type="eggNOG" id="KOG1721">
    <property type="taxonomic scope" value="Eukaryota"/>
</dbReference>
<feature type="compositionally biased region" description="Polar residues" evidence="11">
    <location>
        <begin position="72"/>
        <end position="84"/>
    </location>
</feature>
<feature type="region of interest" description="Disordered" evidence="11">
    <location>
        <begin position="69"/>
        <end position="215"/>
    </location>
</feature>
<accession>U1HJ04</accession>
<dbReference type="HOGENOM" id="CLU_053582_0_0_1"/>
<evidence type="ECO:0000256" key="7">
    <source>
        <dbReference type="ARBA" id="ARBA00023163"/>
    </source>
</evidence>
<dbReference type="GO" id="GO:0008270">
    <property type="term" value="F:zinc ion binding"/>
    <property type="evidence" value="ECO:0007669"/>
    <property type="project" value="UniProtKB-KW"/>
</dbReference>
<dbReference type="EMBL" id="KE721353">
    <property type="protein sequence ID" value="ERF70165.1"/>
    <property type="molecule type" value="Genomic_DNA"/>
</dbReference>
<dbReference type="FunFam" id="3.30.160.60:FF:000671">
    <property type="entry name" value="Zinc finger protein 26"/>
    <property type="match status" value="1"/>
</dbReference>
<keyword evidence="7" id="KW-0804">Transcription</keyword>
<feature type="domain" description="C2H2-type" evidence="12">
    <location>
        <begin position="246"/>
        <end position="273"/>
    </location>
</feature>
<dbReference type="OMA" id="MSGLYYQ"/>
<keyword evidence="4 10" id="KW-0863">Zinc-finger</keyword>
<dbReference type="RefSeq" id="XP_007804200.1">
    <property type="nucleotide sequence ID" value="XM_007806009.1"/>
</dbReference>
<evidence type="ECO:0000259" key="12">
    <source>
        <dbReference type="PROSITE" id="PS50157"/>
    </source>
</evidence>
<feature type="compositionally biased region" description="Low complexity" evidence="11">
    <location>
        <begin position="168"/>
        <end position="185"/>
    </location>
</feature>
<name>U1HJ04_ENDPU</name>
<dbReference type="Proteomes" id="UP000019373">
    <property type="component" value="Unassembled WGS sequence"/>
</dbReference>
<dbReference type="GO" id="GO:0005634">
    <property type="term" value="C:nucleus"/>
    <property type="evidence" value="ECO:0007669"/>
    <property type="project" value="UniProtKB-SubCell"/>
</dbReference>
<dbReference type="AlphaFoldDB" id="U1HJ04"/>
<reference evidence="14" key="1">
    <citation type="journal article" date="2014" name="BMC Genomics">
        <title>Genome characteristics reveal the impact of lichenization on lichen-forming fungus Endocarpon pusillum Hedwig (Verrucariales, Ascomycota).</title>
        <authorList>
            <person name="Wang Y.-Y."/>
            <person name="Liu B."/>
            <person name="Zhang X.-Y."/>
            <person name="Zhou Q.-M."/>
            <person name="Zhang T."/>
            <person name="Li H."/>
            <person name="Yu Y.-F."/>
            <person name="Zhang X.-L."/>
            <person name="Hao X.-Y."/>
            <person name="Wang M."/>
            <person name="Wang L."/>
            <person name="Wei J.-C."/>
        </authorList>
    </citation>
    <scope>NUCLEOTIDE SEQUENCE [LARGE SCALE GENOMIC DNA]</scope>
    <source>
        <strain evidence="14">Z07020 / HMAS-L-300199</strain>
    </source>
</reference>
<feature type="compositionally biased region" description="Basic and acidic residues" evidence="11">
    <location>
        <begin position="124"/>
        <end position="144"/>
    </location>
</feature>
<sequence length="318" mass="34656">MSARYSRPASREYSYTRRVQRPPSPPMDDPSSARFSLPSISTLIEAADEGTGRERLQIDPRLQKVVVDPQLLAQSQERSPIVSNPTSPLPPTPPLRPRTGSDTCHHQSPATNPSHSPASATSGSERRAPASAIKDVEAHSRRQMDYPPVPQDRPVRVLQGPLSPYTASSYGSPSNGSVSSYQSSPIDGSNNHGSAYQRALPSNFPPMSSYDEPAGQYISHATPAWQHHHHFPHSASTPYPPNQDRYICGTCNKAFSRPSSLKIHTYSHTGEKPWKCQVPGCGKTFSVRSNMKRHEKGCHGDGGYPNGSLGRESPESAS</sequence>
<evidence type="ECO:0000256" key="11">
    <source>
        <dbReference type="SAM" id="MobiDB-lite"/>
    </source>
</evidence>
<evidence type="ECO:0000256" key="10">
    <source>
        <dbReference type="PROSITE-ProRule" id="PRU00042"/>
    </source>
</evidence>
<dbReference type="PANTHER" id="PTHR23233">
    <property type="entry name" value="SAL-LIKE PROTEIN"/>
    <property type="match status" value="1"/>
</dbReference>
<dbReference type="PROSITE" id="PS00028">
    <property type="entry name" value="ZINC_FINGER_C2H2_1"/>
    <property type="match status" value="2"/>
</dbReference>
<evidence type="ECO:0000313" key="13">
    <source>
        <dbReference type="EMBL" id="ERF70165.1"/>
    </source>
</evidence>
<dbReference type="PROSITE" id="PS50157">
    <property type="entry name" value="ZINC_FINGER_C2H2_2"/>
    <property type="match status" value="2"/>
</dbReference>
<feature type="region of interest" description="Disordered" evidence="11">
    <location>
        <begin position="1"/>
        <end position="56"/>
    </location>
</feature>
<dbReference type="FunFam" id="3.30.160.60:FF:000425">
    <property type="entry name" value="PLAG1 like zinc finger 1"/>
    <property type="match status" value="1"/>
</dbReference>
<keyword evidence="8" id="KW-0539">Nucleus</keyword>
<keyword evidence="14" id="KW-1185">Reference proteome</keyword>
<evidence type="ECO:0000256" key="5">
    <source>
        <dbReference type="ARBA" id="ARBA00022833"/>
    </source>
</evidence>
<feature type="compositionally biased region" description="Pro residues" evidence="11">
    <location>
        <begin position="87"/>
        <end position="96"/>
    </location>
</feature>
<feature type="domain" description="C2H2-type" evidence="12">
    <location>
        <begin position="274"/>
        <end position="299"/>
    </location>
</feature>
<evidence type="ECO:0000313" key="14">
    <source>
        <dbReference type="Proteomes" id="UP000019373"/>
    </source>
</evidence>
<keyword evidence="6" id="KW-0805">Transcription regulation</keyword>
<dbReference type="GeneID" id="19235415"/>
<keyword evidence="5" id="KW-0862">Zinc</keyword>
<dbReference type="GO" id="GO:0000981">
    <property type="term" value="F:DNA-binding transcription factor activity, RNA polymerase II-specific"/>
    <property type="evidence" value="ECO:0007669"/>
    <property type="project" value="TreeGrafter"/>
</dbReference>
<feature type="region of interest" description="Disordered" evidence="11">
    <location>
        <begin position="294"/>
        <end position="318"/>
    </location>
</feature>
<comment type="subcellular location">
    <subcellularLocation>
        <location evidence="1">Nucleus</location>
    </subcellularLocation>
</comment>
<dbReference type="SMART" id="SM00355">
    <property type="entry name" value="ZnF_C2H2"/>
    <property type="match status" value="2"/>
</dbReference>
<evidence type="ECO:0000256" key="1">
    <source>
        <dbReference type="ARBA" id="ARBA00004123"/>
    </source>
</evidence>
<evidence type="ECO:0000256" key="8">
    <source>
        <dbReference type="ARBA" id="ARBA00023242"/>
    </source>
</evidence>
<proteinExistence type="inferred from homology"/>
<evidence type="ECO:0000256" key="6">
    <source>
        <dbReference type="ARBA" id="ARBA00023015"/>
    </source>
</evidence>
<dbReference type="PANTHER" id="PTHR23233:SF84">
    <property type="entry name" value="FI23031P1"/>
    <property type="match status" value="1"/>
</dbReference>
<dbReference type="OrthoDB" id="6077919at2759"/>
<dbReference type="InterPro" id="IPR036236">
    <property type="entry name" value="Znf_C2H2_sf"/>
</dbReference>
<dbReference type="InterPro" id="IPR051565">
    <property type="entry name" value="Sal_C2H2-zinc-finger"/>
</dbReference>
<organism evidence="13 14">
    <name type="scientific">Endocarpon pusillum (strain Z07020 / HMAS-L-300199)</name>
    <name type="common">Lichen-forming fungus</name>
    <dbReference type="NCBI Taxonomy" id="1263415"/>
    <lineage>
        <taxon>Eukaryota</taxon>
        <taxon>Fungi</taxon>
        <taxon>Dikarya</taxon>
        <taxon>Ascomycota</taxon>
        <taxon>Pezizomycotina</taxon>
        <taxon>Eurotiomycetes</taxon>
        <taxon>Chaetothyriomycetidae</taxon>
        <taxon>Verrucariales</taxon>
        <taxon>Verrucariaceae</taxon>
        <taxon>Endocarpon</taxon>
    </lineage>
</organism>
<feature type="compositionally biased region" description="Polar residues" evidence="11">
    <location>
        <begin position="100"/>
        <end position="123"/>
    </location>
</feature>
<evidence type="ECO:0000256" key="2">
    <source>
        <dbReference type="ARBA" id="ARBA00022723"/>
    </source>
</evidence>
<dbReference type="InterPro" id="IPR013087">
    <property type="entry name" value="Znf_C2H2_type"/>
</dbReference>
<dbReference type="GO" id="GO:0000978">
    <property type="term" value="F:RNA polymerase II cis-regulatory region sequence-specific DNA binding"/>
    <property type="evidence" value="ECO:0007669"/>
    <property type="project" value="TreeGrafter"/>
</dbReference>
<protein>
    <recommendedName>
        <fullName evidence="12">C2H2-type domain-containing protein</fullName>
    </recommendedName>
</protein>
<comment type="similarity">
    <text evidence="9">Belongs to the sal C2H2-type zinc-finger protein family.</text>
</comment>
<dbReference type="Pfam" id="PF00096">
    <property type="entry name" value="zf-C2H2"/>
    <property type="match status" value="2"/>
</dbReference>
<keyword evidence="3" id="KW-0677">Repeat</keyword>
<evidence type="ECO:0000256" key="4">
    <source>
        <dbReference type="ARBA" id="ARBA00022771"/>
    </source>
</evidence>
<evidence type="ECO:0000256" key="9">
    <source>
        <dbReference type="ARBA" id="ARBA00038474"/>
    </source>
</evidence>
<keyword evidence="2" id="KW-0479">Metal-binding</keyword>
<dbReference type="Gene3D" id="3.30.160.60">
    <property type="entry name" value="Classic Zinc Finger"/>
    <property type="match status" value="2"/>
</dbReference>
<dbReference type="SUPFAM" id="SSF57667">
    <property type="entry name" value="beta-beta-alpha zinc fingers"/>
    <property type="match status" value="1"/>
</dbReference>